<reference evidence="1" key="1">
    <citation type="submission" date="2025-02" db="EMBL/GenBank/DDBJ databases">
        <title>Complete genome sequences of 52 Bacillus and Priestia strains isolated from West-African fermentations and 26 reference strains from the DSMZ collection.</title>
        <authorList>
            <person name="Wiedenbein E.S."/>
            <person name="Canoy T.S."/>
            <person name="Hui Y."/>
            <person name="Parkouda C."/>
            <person name="Dawende C."/>
            <person name="Ametefe E."/>
            <person name="Jespersen L."/>
            <person name="Nielsen D.S."/>
        </authorList>
    </citation>
    <scope>NUCLEOTIDE SEQUENCE</scope>
    <source>
        <strain evidence="1">PRO33</strain>
    </source>
</reference>
<dbReference type="EMBL" id="CP121752">
    <property type="protein sequence ID" value="XRL55154.1"/>
    <property type="molecule type" value="Genomic_DNA"/>
</dbReference>
<sequence>MLFDANTRLIKVIATIALLYVLYKEFTNQVFEAVIGFSLIILLYFVLLWARETWLSGVKYAVISLLILAIELILNDVYGITDAALLWPLVWILATVYDKYKYLSSILALLTIVVFICISRPVTFTAPLILVGLFIVVLIRKIWKNAYRMKELHLQEINKAHQELKEAHAELQEATMNSMKYAALEERIRLAREIHDGLGHQLTSLIIQLQALEIMLPDEPKKASEVTTQLLQIARQAMAEVRFSVREWSSDEMGLGIIALKGLVSQIQGRSPIKFNFVQESKISEWPNETSIVLYRTLQESLTNILRHSNATSVTIHLQEVNDEIILKVSDNGDYVNEVPLKAGFGLNGMIERCQQHGGTCTFTSAKPHGLCIEITLPIEKRSHHDIHNP</sequence>
<name>A0AC61ZX82_BACIA</name>
<gene>
    <name evidence="1" type="ORF">P5627_21185</name>
</gene>
<protein>
    <submittedName>
        <fullName evidence="1">Sensor histidine kinase</fullName>
        <ecNumber evidence="1">2.7.13.3</ecNumber>
    </submittedName>
</protein>
<keyword evidence="1" id="KW-0418">Kinase</keyword>
<proteinExistence type="predicted"/>
<dbReference type="EC" id="2.7.13.3" evidence="1"/>
<evidence type="ECO:0000313" key="2">
    <source>
        <dbReference type="Proteomes" id="UP001218488"/>
    </source>
</evidence>
<dbReference type="Proteomes" id="UP001218488">
    <property type="component" value="Chromosome"/>
</dbReference>
<accession>A0AC61ZX82</accession>
<evidence type="ECO:0000313" key="1">
    <source>
        <dbReference type="EMBL" id="XRL55154.1"/>
    </source>
</evidence>
<organism evidence="1 2">
    <name type="scientific">Bacillus safensis</name>
    <dbReference type="NCBI Taxonomy" id="561879"/>
    <lineage>
        <taxon>Bacteria</taxon>
        <taxon>Bacillati</taxon>
        <taxon>Bacillota</taxon>
        <taxon>Bacilli</taxon>
        <taxon>Bacillales</taxon>
        <taxon>Bacillaceae</taxon>
        <taxon>Bacillus</taxon>
    </lineage>
</organism>
<keyword evidence="1" id="KW-0808">Transferase</keyword>